<evidence type="ECO:0000256" key="2">
    <source>
        <dbReference type="SAM" id="Phobius"/>
    </source>
</evidence>
<dbReference type="RefSeq" id="WP_271090641.1">
    <property type="nucleotide sequence ID" value="NZ_JAPJZH010000009.1"/>
</dbReference>
<sequence>MRRTVDTQSKQQQVKEPAAQDGPDRHGPQELARWQRLVLPVMVSAVIGAGIFFAVAIIQEIRTLYPKLEHQPVSLAPYFERFEENQPAATGDLGYLRFKTFALLEADALQSRYRQASAAMLSRIWTRQMGFLTGMLMALIGSAFILGRIEVKQTTLSAGSAVPEAAANTLKASLATTSPGIVLATLGAVLMGMAIAIPGRIVTTDTPVYLLPVVPAQSEIRPIGPVELPEPPPLPQSIESGGGTSSGGD</sequence>
<gene>
    <name evidence="3" type="ORF">OOZ53_15925</name>
</gene>
<feature type="compositionally biased region" description="Gly residues" evidence="1">
    <location>
        <begin position="240"/>
        <end position="249"/>
    </location>
</feature>
<comment type="caution">
    <text evidence="3">The sequence shown here is derived from an EMBL/GenBank/DDBJ whole genome shotgun (WGS) entry which is preliminary data.</text>
</comment>
<keyword evidence="2" id="KW-0812">Transmembrane</keyword>
<feature type="transmembrane region" description="Helical" evidence="2">
    <location>
        <begin position="180"/>
        <end position="197"/>
    </location>
</feature>
<feature type="region of interest" description="Disordered" evidence="1">
    <location>
        <begin position="1"/>
        <end position="27"/>
    </location>
</feature>
<evidence type="ECO:0000313" key="4">
    <source>
        <dbReference type="Proteomes" id="UP001148313"/>
    </source>
</evidence>
<protein>
    <recommendedName>
        <fullName evidence="5">MotA/TolQ/ExbB proton channel domain-containing protein</fullName>
    </recommendedName>
</protein>
<proteinExistence type="predicted"/>
<feature type="transmembrane region" description="Helical" evidence="2">
    <location>
        <begin position="37"/>
        <end position="58"/>
    </location>
</feature>
<accession>A0ABT4VQF6</accession>
<evidence type="ECO:0000313" key="3">
    <source>
        <dbReference type="EMBL" id="MDA4846849.1"/>
    </source>
</evidence>
<name>A0ABT4VQF6_9HYPH</name>
<evidence type="ECO:0008006" key="5">
    <source>
        <dbReference type="Google" id="ProtNLM"/>
    </source>
</evidence>
<organism evidence="3 4">
    <name type="scientific">Hoeflea poritis</name>
    <dbReference type="NCBI Taxonomy" id="2993659"/>
    <lineage>
        <taxon>Bacteria</taxon>
        <taxon>Pseudomonadati</taxon>
        <taxon>Pseudomonadota</taxon>
        <taxon>Alphaproteobacteria</taxon>
        <taxon>Hyphomicrobiales</taxon>
        <taxon>Rhizobiaceae</taxon>
        <taxon>Hoeflea</taxon>
    </lineage>
</organism>
<feature type="region of interest" description="Disordered" evidence="1">
    <location>
        <begin position="222"/>
        <end position="249"/>
    </location>
</feature>
<dbReference type="Proteomes" id="UP001148313">
    <property type="component" value="Unassembled WGS sequence"/>
</dbReference>
<keyword evidence="2" id="KW-0472">Membrane</keyword>
<keyword evidence="4" id="KW-1185">Reference proteome</keyword>
<evidence type="ECO:0000256" key="1">
    <source>
        <dbReference type="SAM" id="MobiDB-lite"/>
    </source>
</evidence>
<feature type="compositionally biased region" description="Polar residues" evidence="1">
    <location>
        <begin position="1"/>
        <end position="14"/>
    </location>
</feature>
<reference evidence="3" key="1">
    <citation type="submission" date="2022-11" db="EMBL/GenBank/DDBJ databases">
        <title>Hoeflea poritis sp. nov., isolated from scleractinian coral Porites lutea.</title>
        <authorList>
            <person name="Zhang G."/>
            <person name="Wei Q."/>
            <person name="Cai L."/>
        </authorList>
    </citation>
    <scope>NUCLEOTIDE SEQUENCE</scope>
    <source>
        <strain evidence="3">E7-10</strain>
    </source>
</reference>
<feature type="transmembrane region" description="Helical" evidence="2">
    <location>
        <begin position="129"/>
        <end position="149"/>
    </location>
</feature>
<keyword evidence="2" id="KW-1133">Transmembrane helix</keyword>
<dbReference type="EMBL" id="JAPJZH010000009">
    <property type="protein sequence ID" value="MDA4846849.1"/>
    <property type="molecule type" value="Genomic_DNA"/>
</dbReference>